<feature type="transmembrane region" description="Helical" evidence="7">
    <location>
        <begin position="90"/>
        <end position="111"/>
    </location>
</feature>
<feature type="transmembrane region" description="Helical" evidence="7">
    <location>
        <begin position="386"/>
        <end position="408"/>
    </location>
</feature>
<dbReference type="InterPro" id="IPR004752">
    <property type="entry name" value="AmpG_permease/AT-1"/>
</dbReference>
<feature type="transmembrane region" description="Helical" evidence="7">
    <location>
        <begin position="117"/>
        <end position="137"/>
    </location>
</feature>
<evidence type="ECO:0000313" key="8">
    <source>
        <dbReference type="EMBL" id="THF49675.1"/>
    </source>
</evidence>
<keyword evidence="6 7" id="KW-0472">Membrane</keyword>
<dbReference type="GO" id="GO:0016020">
    <property type="term" value="C:membrane"/>
    <property type="evidence" value="ECO:0007669"/>
    <property type="project" value="UniProtKB-SubCell"/>
</dbReference>
<dbReference type="InterPro" id="IPR036259">
    <property type="entry name" value="MFS_trans_sf"/>
</dbReference>
<feature type="transmembrane region" description="Helical" evidence="7">
    <location>
        <begin position="185"/>
        <end position="202"/>
    </location>
</feature>
<dbReference type="EMBL" id="SSOA01000005">
    <property type="protein sequence ID" value="THF49675.1"/>
    <property type="molecule type" value="Genomic_DNA"/>
</dbReference>
<dbReference type="InterPro" id="IPR014090">
    <property type="entry name" value="Siderophore_transpt_RhtX/FptX"/>
</dbReference>
<dbReference type="NCBIfam" id="TIGR02718">
    <property type="entry name" value="sider_RhtX_FptX"/>
    <property type="match status" value="1"/>
</dbReference>
<evidence type="ECO:0000313" key="9">
    <source>
        <dbReference type="Proteomes" id="UP000310754"/>
    </source>
</evidence>
<proteinExistence type="inferred from homology"/>
<protein>
    <submittedName>
        <fullName evidence="8">RhtX/FptX family siderophore transporter</fullName>
    </submittedName>
</protein>
<feature type="transmembrane region" description="Helical" evidence="7">
    <location>
        <begin position="56"/>
        <end position="78"/>
    </location>
</feature>
<dbReference type="Gene3D" id="1.20.1250.20">
    <property type="entry name" value="MFS general substrate transporter like domains"/>
    <property type="match status" value="1"/>
</dbReference>
<evidence type="ECO:0000256" key="5">
    <source>
        <dbReference type="ARBA" id="ARBA00022989"/>
    </source>
</evidence>
<evidence type="ECO:0000256" key="6">
    <source>
        <dbReference type="ARBA" id="ARBA00023136"/>
    </source>
</evidence>
<dbReference type="PANTHER" id="PTHR12778">
    <property type="entry name" value="SOLUTE CARRIER FAMILY 33 ACETYL-COA TRANSPORTER -RELATED"/>
    <property type="match status" value="1"/>
</dbReference>
<gene>
    <name evidence="8" type="ORF">E6C51_12065</name>
</gene>
<dbReference type="InterPro" id="IPR011701">
    <property type="entry name" value="MFS"/>
</dbReference>
<dbReference type="CDD" id="cd17485">
    <property type="entry name" value="MFS_MFSD3"/>
    <property type="match status" value="1"/>
</dbReference>
<feature type="transmembrane region" description="Helical" evidence="7">
    <location>
        <begin position="262"/>
        <end position="287"/>
    </location>
</feature>
<dbReference type="AlphaFoldDB" id="A0A4S3ZV78"/>
<feature type="transmembrane region" description="Helical" evidence="7">
    <location>
        <begin position="21"/>
        <end position="44"/>
    </location>
</feature>
<keyword evidence="3" id="KW-0813">Transport</keyword>
<dbReference type="SUPFAM" id="SSF103473">
    <property type="entry name" value="MFS general substrate transporter"/>
    <property type="match status" value="1"/>
</dbReference>
<evidence type="ECO:0000256" key="2">
    <source>
        <dbReference type="ARBA" id="ARBA00008335"/>
    </source>
</evidence>
<name>A0A4S3ZV78_9HYPH</name>
<comment type="similarity">
    <text evidence="2">Belongs to the major facilitator superfamily.</text>
</comment>
<accession>A0A4S3ZV78</accession>
<feature type="transmembrane region" description="Helical" evidence="7">
    <location>
        <begin position="359"/>
        <end position="380"/>
    </location>
</feature>
<comment type="caution">
    <text evidence="8">The sequence shown here is derived from an EMBL/GenBank/DDBJ whole genome shotgun (WGS) entry which is preliminary data.</text>
</comment>
<keyword evidence="5 7" id="KW-1133">Transmembrane helix</keyword>
<reference evidence="8 9" key="1">
    <citation type="submission" date="2019-04" db="EMBL/GenBank/DDBJ databases">
        <title>Rhizobium terrae sp. nov., isolated from a paddy soil.</title>
        <authorList>
            <person name="Lin S.-Y."/>
            <person name="Hameed A."/>
            <person name="Huang H.-I."/>
            <person name="Young C.-C."/>
        </authorList>
    </citation>
    <scope>NUCLEOTIDE SEQUENCE [LARGE SCALE GENOMIC DNA]</scope>
    <source>
        <strain evidence="8 9">CC-HIH110</strain>
    </source>
</reference>
<dbReference type="Pfam" id="PF07690">
    <property type="entry name" value="MFS_1"/>
    <property type="match status" value="1"/>
</dbReference>
<keyword evidence="4 7" id="KW-0812">Transmembrane</keyword>
<evidence type="ECO:0000256" key="1">
    <source>
        <dbReference type="ARBA" id="ARBA00004141"/>
    </source>
</evidence>
<evidence type="ECO:0000256" key="4">
    <source>
        <dbReference type="ARBA" id="ARBA00022692"/>
    </source>
</evidence>
<comment type="subcellular location">
    <subcellularLocation>
        <location evidence="1">Membrane</location>
        <topology evidence="1">Multi-pass membrane protein</topology>
    </subcellularLocation>
</comment>
<dbReference type="PANTHER" id="PTHR12778:SF10">
    <property type="entry name" value="MAJOR FACILITATOR SUPERFAMILY DOMAIN-CONTAINING PROTEIN 3"/>
    <property type="match status" value="1"/>
</dbReference>
<sequence>MHLTKKWRMTEQASTISKNGKLYAILGGLYLAQGIPNYLLLVALPPLMRESGASRTAIGLFSLLMLPLVLKFAIAPLIDRTALWPRMGHRRGWIIPTQLLVSAGIASMAFVEPQQAGWLFAICFAITLLSSMQDIATDGYAVRHLTIKSRPIGNAVQAASVALGVIIGGTLALVLFHQIGWRPTILLVASLSLLPLLATIWMTDEREPSLEKTQTKPASLLGFFRKPHAWMIFGFALTYRASEGLVRGMEGPYLVDIKVPTAWIGYLSGSAAATAGLLGAALAALLIRKAGLTKTLVLLGGLRSLCFLAFTLNAFGIFPGIAVALSASAFQTLIRYMELVAIYSFFMASSSDDQPGTDFTILTCAELVIYLVGAAVAGWLADHFGYAALFSLATVISVFGIGLSLWMLEKIKGASKLKHAVA</sequence>
<evidence type="ECO:0000256" key="3">
    <source>
        <dbReference type="ARBA" id="ARBA00022448"/>
    </source>
</evidence>
<dbReference type="Proteomes" id="UP000310754">
    <property type="component" value="Unassembled WGS sequence"/>
</dbReference>
<dbReference type="GO" id="GO:0022857">
    <property type="term" value="F:transmembrane transporter activity"/>
    <property type="evidence" value="ECO:0007669"/>
    <property type="project" value="InterPro"/>
</dbReference>
<keyword evidence="9" id="KW-1185">Reference proteome</keyword>
<organism evidence="8 9">
    <name type="scientific">Allorhizobium terrae</name>
    <dbReference type="NCBI Taxonomy" id="1848972"/>
    <lineage>
        <taxon>Bacteria</taxon>
        <taxon>Pseudomonadati</taxon>
        <taxon>Pseudomonadota</taxon>
        <taxon>Alphaproteobacteria</taxon>
        <taxon>Hyphomicrobiales</taxon>
        <taxon>Rhizobiaceae</taxon>
        <taxon>Rhizobium/Agrobacterium group</taxon>
        <taxon>Allorhizobium</taxon>
    </lineage>
</organism>
<feature type="transmembrane region" description="Helical" evidence="7">
    <location>
        <begin position="158"/>
        <end position="179"/>
    </location>
</feature>
<evidence type="ECO:0000256" key="7">
    <source>
        <dbReference type="SAM" id="Phobius"/>
    </source>
</evidence>